<dbReference type="Pfam" id="PF01035">
    <property type="entry name" value="DNA_binding_1"/>
    <property type="match status" value="1"/>
</dbReference>
<feature type="domain" description="Methylated-DNA-[protein]-cysteine S-methyltransferase DNA binding" evidence="10">
    <location>
        <begin position="78"/>
        <end position="161"/>
    </location>
</feature>
<keyword evidence="4" id="KW-0963">Cytoplasm</keyword>
<evidence type="ECO:0000256" key="2">
    <source>
        <dbReference type="ARBA" id="ARBA00008711"/>
    </source>
</evidence>
<evidence type="ECO:0000259" key="11">
    <source>
        <dbReference type="Pfam" id="PF02870"/>
    </source>
</evidence>
<keyword evidence="7" id="KW-0227">DNA damage</keyword>
<evidence type="ECO:0000256" key="3">
    <source>
        <dbReference type="ARBA" id="ARBA00011918"/>
    </source>
</evidence>
<evidence type="ECO:0000259" key="10">
    <source>
        <dbReference type="Pfam" id="PF01035"/>
    </source>
</evidence>
<dbReference type="HAMAP" id="MF_00772">
    <property type="entry name" value="OGT"/>
    <property type="match status" value="1"/>
</dbReference>
<dbReference type="EC" id="2.1.1.63" evidence="3"/>
<dbReference type="GO" id="GO:0003908">
    <property type="term" value="F:methylated-DNA-[protein]-cysteine S-methyltransferase activity"/>
    <property type="evidence" value="ECO:0007669"/>
    <property type="project" value="UniProtKB-EC"/>
</dbReference>
<dbReference type="Pfam" id="PF02870">
    <property type="entry name" value="Methyltransf_1N"/>
    <property type="match status" value="1"/>
</dbReference>
<dbReference type="PROSITE" id="PS00374">
    <property type="entry name" value="MGMT"/>
    <property type="match status" value="1"/>
</dbReference>
<dbReference type="PANTHER" id="PTHR10815">
    <property type="entry name" value="METHYLATED-DNA--PROTEIN-CYSTEINE METHYLTRANSFERASE"/>
    <property type="match status" value="1"/>
</dbReference>
<organism evidence="12">
    <name type="scientific">bioreactor metagenome</name>
    <dbReference type="NCBI Taxonomy" id="1076179"/>
    <lineage>
        <taxon>unclassified sequences</taxon>
        <taxon>metagenomes</taxon>
        <taxon>ecological metagenomes</taxon>
    </lineage>
</organism>
<dbReference type="EMBL" id="VSSQ01005917">
    <property type="protein sequence ID" value="MPM30885.1"/>
    <property type="molecule type" value="Genomic_DNA"/>
</dbReference>
<evidence type="ECO:0000256" key="9">
    <source>
        <dbReference type="ARBA" id="ARBA00049348"/>
    </source>
</evidence>
<evidence type="ECO:0000256" key="1">
    <source>
        <dbReference type="ARBA" id="ARBA00001286"/>
    </source>
</evidence>
<evidence type="ECO:0000256" key="7">
    <source>
        <dbReference type="ARBA" id="ARBA00022763"/>
    </source>
</evidence>
<dbReference type="Gene3D" id="1.10.10.10">
    <property type="entry name" value="Winged helix-like DNA-binding domain superfamily/Winged helix DNA-binding domain"/>
    <property type="match status" value="1"/>
</dbReference>
<dbReference type="InterPro" id="IPR014048">
    <property type="entry name" value="MethylDNA_cys_MeTrfase_DNA-bd"/>
</dbReference>
<dbReference type="GO" id="GO:0006281">
    <property type="term" value="P:DNA repair"/>
    <property type="evidence" value="ECO:0007669"/>
    <property type="project" value="UniProtKB-KW"/>
</dbReference>
<accession>A0A644YQL1</accession>
<sequence length="189" mass="20082">MDTIFTLSSPLGPLHLAADGAALTGLWLEGQKYFAATLTGREQTAELPVFDEVRCWLDAYFSGKTPGPLPPLAPRGSAFRQEVWRLLLEIPRGKTTTYGALAERLRTQGVAASAQAVGGAVGHNPISILIPCHRVVGSGGSLTGYAGGLDKKQKLLELEGADLSRLYTPVELGQRRKTAGQSAMPCPAR</sequence>
<feature type="domain" description="Methylguanine DNA methyltransferase ribonuclease-like" evidence="11">
    <location>
        <begin position="7"/>
        <end position="64"/>
    </location>
</feature>
<name>A0A644YQL1_9ZZZZ</name>
<dbReference type="SUPFAM" id="SSF46767">
    <property type="entry name" value="Methylated DNA-protein cysteine methyltransferase, C-terminal domain"/>
    <property type="match status" value="1"/>
</dbReference>
<comment type="catalytic activity">
    <reaction evidence="1">
        <text>a 4-O-methyl-thymidine in DNA + L-cysteinyl-[protein] = a thymidine in DNA + S-methyl-L-cysteinyl-[protein]</text>
        <dbReference type="Rhea" id="RHEA:53428"/>
        <dbReference type="Rhea" id="RHEA-COMP:10131"/>
        <dbReference type="Rhea" id="RHEA-COMP:10132"/>
        <dbReference type="Rhea" id="RHEA-COMP:13555"/>
        <dbReference type="Rhea" id="RHEA-COMP:13556"/>
        <dbReference type="ChEBI" id="CHEBI:29950"/>
        <dbReference type="ChEBI" id="CHEBI:82612"/>
        <dbReference type="ChEBI" id="CHEBI:137386"/>
        <dbReference type="ChEBI" id="CHEBI:137387"/>
        <dbReference type="EC" id="2.1.1.63"/>
    </reaction>
</comment>
<dbReference type="InterPro" id="IPR001497">
    <property type="entry name" value="MethylDNA_cys_MeTrfase_AS"/>
</dbReference>
<comment type="caution">
    <text evidence="12">The sequence shown here is derived from an EMBL/GenBank/DDBJ whole genome shotgun (WGS) entry which is preliminary data.</text>
</comment>
<dbReference type="Gene3D" id="3.30.160.70">
    <property type="entry name" value="Methylated DNA-protein cysteine methyltransferase domain"/>
    <property type="match status" value="1"/>
</dbReference>
<keyword evidence="8" id="KW-0234">DNA repair</keyword>
<evidence type="ECO:0000313" key="12">
    <source>
        <dbReference type="EMBL" id="MPM30885.1"/>
    </source>
</evidence>
<dbReference type="InterPro" id="IPR036217">
    <property type="entry name" value="MethylDNA_cys_MeTrfase_DNAb"/>
</dbReference>
<dbReference type="InterPro" id="IPR008332">
    <property type="entry name" value="MethylG_MeTrfase_N"/>
</dbReference>
<evidence type="ECO:0000256" key="8">
    <source>
        <dbReference type="ARBA" id="ARBA00023204"/>
    </source>
</evidence>
<dbReference type="GO" id="GO:0032259">
    <property type="term" value="P:methylation"/>
    <property type="evidence" value="ECO:0007669"/>
    <property type="project" value="UniProtKB-KW"/>
</dbReference>
<protein>
    <recommendedName>
        <fullName evidence="3">methylated-DNA--[protein]-cysteine S-methyltransferase</fullName>
        <ecNumber evidence="3">2.1.1.63</ecNumber>
    </recommendedName>
</protein>
<dbReference type="AlphaFoldDB" id="A0A644YQL1"/>
<dbReference type="InterPro" id="IPR023546">
    <property type="entry name" value="MGMT"/>
</dbReference>
<keyword evidence="6 12" id="KW-0808">Transferase</keyword>
<dbReference type="FunFam" id="1.10.10.10:FF:000214">
    <property type="entry name" value="Methylated-DNA--protein-cysteine methyltransferase"/>
    <property type="match status" value="1"/>
</dbReference>
<evidence type="ECO:0000256" key="5">
    <source>
        <dbReference type="ARBA" id="ARBA00022603"/>
    </source>
</evidence>
<keyword evidence="5 12" id="KW-0489">Methyltransferase</keyword>
<dbReference type="SUPFAM" id="SSF53155">
    <property type="entry name" value="Methylated DNA-protein cysteine methyltransferase domain"/>
    <property type="match status" value="1"/>
</dbReference>
<proteinExistence type="inferred from homology"/>
<reference evidence="12" key="1">
    <citation type="submission" date="2019-08" db="EMBL/GenBank/DDBJ databases">
        <authorList>
            <person name="Kucharzyk K."/>
            <person name="Murdoch R.W."/>
            <person name="Higgins S."/>
            <person name="Loffler F."/>
        </authorList>
    </citation>
    <scope>NUCLEOTIDE SEQUENCE</scope>
</reference>
<dbReference type="CDD" id="cd06445">
    <property type="entry name" value="ATase"/>
    <property type="match status" value="1"/>
</dbReference>
<evidence type="ECO:0000256" key="4">
    <source>
        <dbReference type="ARBA" id="ARBA00022490"/>
    </source>
</evidence>
<dbReference type="NCBIfam" id="TIGR00589">
    <property type="entry name" value="ogt"/>
    <property type="match status" value="1"/>
</dbReference>
<comment type="similarity">
    <text evidence="2">Belongs to the MGMT family.</text>
</comment>
<dbReference type="InterPro" id="IPR036388">
    <property type="entry name" value="WH-like_DNA-bd_sf"/>
</dbReference>
<comment type="catalytic activity">
    <reaction evidence="9">
        <text>a 6-O-methyl-2'-deoxyguanosine in DNA + L-cysteinyl-[protein] = S-methyl-L-cysteinyl-[protein] + a 2'-deoxyguanosine in DNA</text>
        <dbReference type="Rhea" id="RHEA:24000"/>
        <dbReference type="Rhea" id="RHEA-COMP:10131"/>
        <dbReference type="Rhea" id="RHEA-COMP:10132"/>
        <dbReference type="Rhea" id="RHEA-COMP:11367"/>
        <dbReference type="Rhea" id="RHEA-COMP:11368"/>
        <dbReference type="ChEBI" id="CHEBI:29950"/>
        <dbReference type="ChEBI" id="CHEBI:82612"/>
        <dbReference type="ChEBI" id="CHEBI:85445"/>
        <dbReference type="ChEBI" id="CHEBI:85448"/>
        <dbReference type="EC" id="2.1.1.63"/>
    </reaction>
</comment>
<evidence type="ECO:0000256" key="6">
    <source>
        <dbReference type="ARBA" id="ARBA00022679"/>
    </source>
</evidence>
<dbReference type="InterPro" id="IPR036631">
    <property type="entry name" value="MGMT_N_sf"/>
</dbReference>
<dbReference type="PANTHER" id="PTHR10815:SF5">
    <property type="entry name" value="METHYLATED-DNA--PROTEIN-CYSTEINE METHYLTRANSFERASE"/>
    <property type="match status" value="1"/>
</dbReference>
<gene>
    <name evidence="12" type="primary">ogt_26</name>
    <name evidence="12" type="ORF">SDC9_77437</name>
</gene>